<evidence type="ECO:0000256" key="1">
    <source>
        <dbReference type="SAM" id="Phobius"/>
    </source>
</evidence>
<evidence type="ECO:0000259" key="2">
    <source>
        <dbReference type="Pfam" id="PF13464"/>
    </source>
</evidence>
<dbReference type="InterPro" id="IPR025194">
    <property type="entry name" value="RodZ-like_C"/>
</dbReference>
<name>A0A931H1F6_9BURK</name>
<evidence type="ECO:0000313" key="3">
    <source>
        <dbReference type="EMBL" id="MBG9386816.1"/>
    </source>
</evidence>
<comment type="caution">
    <text evidence="3">The sequence shown here is derived from an EMBL/GenBank/DDBJ whole genome shotgun (WGS) entry which is preliminary data.</text>
</comment>
<dbReference type="PANTHER" id="PTHR34475">
    <property type="match status" value="1"/>
</dbReference>
<dbReference type="Pfam" id="PF13464">
    <property type="entry name" value="RodZ_C"/>
    <property type="match status" value="1"/>
</dbReference>
<keyword evidence="1" id="KW-0812">Transmembrane</keyword>
<feature type="transmembrane region" description="Helical" evidence="1">
    <location>
        <begin position="130"/>
        <end position="149"/>
    </location>
</feature>
<feature type="domain" description="Cytoskeleton protein RodZ-like C-terminal" evidence="2">
    <location>
        <begin position="239"/>
        <end position="310"/>
    </location>
</feature>
<dbReference type="EMBL" id="JADWYS010000001">
    <property type="protein sequence ID" value="MBG9386816.1"/>
    <property type="molecule type" value="Genomic_DNA"/>
</dbReference>
<accession>A0A931H1F6</accession>
<dbReference type="AlphaFoldDB" id="A0A931H1F6"/>
<dbReference type="Pfam" id="PF13413">
    <property type="entry name" value="HTH_25"/>
    <property type="match status" value="1"/>
</dbReference>
<proteinExistence type="predicted"/>
<dbReference type="RefSeq" id="WP_196984779.1">
    <property type="nucleotide sequence ID" value="NZ_JADWYS010000001.1"/>
</dbReference>
<dbReference type="InterPro" id="IPR010982">
    <property type="entry name" value="Lambda_DNA-bd_dom_sf"/>
</dbReference>
<reference evidence="3" key="1">
    <citation type="submission" date="2020-11" db="EMBL/GenBank/DDBJ databases">
        <title>Bacterial whole genome sequence for Caenimonas sp. DR4.4.</title>
        <authorList>
            <person name="Le V."/>
            <person name="Ko S.-R."/>
            <person name="Ahn C.-Y."/>
            <person name="Oh H.-M."/>
        </authorList>
    </citation>
    <scope>NUCLEOTIDE SEQUENCE</scope>
    <source>
        <strain evidence="3">DR4.4</strain>
    </source>
</reference>
<dbReference type="Gene3D" id="1.10.260.40">
    <property type="entry name" value="lambda repressor-like DNA-binding domains"/>
    <property type="match status" value="1"/>
</dbReference>
<keyword evidence="1" id="KW-1133">Transmembrane helix</keyword>
<sequence length="312" mass="32110">MSESWAQEGQDVQAPPAAADSVTAGALLRQAREAAGLHVAALAVALKVPVRKLEALEDNRWDVLTDSVFVRALASSVCRNLKVDPQPILDRLPRTPAPRLMQASEGINAPFRAPSDAAPPSWYDQVTKPVFLVVFAILLGAIVIILLPARHEAPPVALMPTEAQPVLVPPPNPAPTMDIPAAAASTPVAAAAPPVAPAPAVSSAAPPVAAPSAASSGATASASASAPAAPAAPASGIVVVRTKGQSWVEVTDARGAMVLRRQMESGEAAGVSGALPLRVTIGRVDNTEVQVRGKSFDLRPVSRDNVARFEVK</sequence>
<dbReference type="InterPro" id="IPR050400">
    <property type="entry name" value="Bact_Cytoskel_RodZ"/>
</dbReference>
<organism evidence="3 4">
    <name type="scientific">Caenimonas aquaedulcis</name>
    <dbReference type="NCBI Taxonomy" id="2793270"/>
    <lineage>
        <taxon>Bacteria</taxon>
        <taxon>Pseudomonadati</taxon>
        <taxon>Pseudomonadota</taxon>
        <taxon>Betaproteobacteria</taxon>
        <taxon>Burkholderiales</taxon>
        <taxon>Comamonadaceae</taxon>
        <taxon>Caenimonas</taxon>
    </lineage>
</organism>
<dbReference type="Proteomes" id="UP000651050">
    <property type="component" value="Unassembled WGS sequence"/>
</dbReference>
<keyword evidence="1" id="KW-0472">Membrane</keyword>
<dbReference type="PANTHER" id="PTHR34475:SF1">
    <property type="entry name" value="CYTOSKELETON PROTEIN RODZ"/>
    <property type="match status" value="1"/>
</dbReference>
<evidence type="ECO:0000313" key="4">
    <source>
        <dbReference type="Proteomes" id="UP000651050"/>
    </source>
</evidence>
<dbReference type="GO" id="GO:0003677">
    <property type="term" value="F:DNA binding"/>
    <property type="evidence" value="ECO:0007669"/>
    <property type="project" value="InterPro"/>
</dbReference>
<protein>
    <submittedName>
        <fullName evidence="3">DUF4115 domain-containing protein</fullName>
    </submittedName>
</protein>
<keyword evidence="4" id="KW-1185">Reference proteome</keyword>
<gene>
    <name evidence="3" type="ORF">I5803_02160</name>
</gene>